<accession>A0A1E3NRS5</accession>
<protein>
    <recommendedName>
        <fullName evidence="5">HMG box domain-containing protein</fullName>
    </recommendedName>
</protein>
<organism evidence="6 7">
    <name type="scientific">Pichia membranifaciens NRRL Y-2026</name>
    <dbReference type="NCBI Taxonomy" id="763406"/>
    <lineage>
        <taxon>Eukaryota</taxon>
        <taxon>Fungi</taxon>
        <taxon>Dikarya</taxon>
        <taxon>Ascomycota</taxon>
        <taxon>Saccharomycotina</taxon>
        <taxon>Pichiomycetes</taxon>
        <taxon>Pichiales</taxon>
        <taxon>Pichiaceae</taxon>
        <taxon>Pichia</taxon>
    </lineage>
</organism>
<dbReference type="InterPro" id="IPR036910">
    <property type="entry name" value="HMG_box_dom_sf"/>
</dbReference>
<dbReference type="FunFam" id="1.10.30.10:FF:000041">
    <property type="entry name" value="HMG box family protein"/>
    <property type="match status" value="1"/>
</dbReference>
<dbReference type="InterPro" id="IPR050140">
    <property type="entry name" value="SRY-related_HMG-box_TF-like"/>
</dbReference>
<feature type="non-terminal residue" evidence="6">
    <location>
        <position position="79"/>
    </location>
</feature>
<dbReference type="GO" id="GO:0030154">
    <property type="term" value="P:cell differentiation"/>
    <property type="evidence" value="ECO:0007669"/>
    <property type="project" value="TreeGrafter"/>
</dbReference>
<keyword evidence="4" id="KW-0539">Nucleus</keyword>
<evidence type="ECO:0000256" key="4">
    <source>
        <dbReference type="PROSITE-ProRule" id="PRU00267"/>
    </source>
</evidence>
<keyword evidence="1" id="KW-0805">Transcription regulation</keyword>
<evidence type="ECO:0000256" key="1">
    <source>
        <dbReference type="ARBA" id="ARBA00023015"/>
    </source>
</evidence>
<dbReference type="CDD" id="cd01389">
    <property type="entry name" value="HMG-box_ROX1-like"/>
    <property type="match status" value="1"/>
</dbReference>
<dbReference type="EMBL" id="KV454002">
    <property type="protein sequence ID" value="ODQ48263.1"/>
    <property type="molecule type" value="Genomic_DNA"/>
</dbReference>
<dbReference type="PANTHER" id="PTHR10270">
    <property type="entry name" value="SOX TRANSCRIPTION FACTOR"/>
    <property type="match status" value="1"/>
</dbReference>
<dbReference type="Pfam" id="PF00505">
    <property type="entry name" value="HMG_box"/>
    <property type="match status" value="1"/>
</dbReference>
<dbReference type="SUPFAM" id="SSF47095">
    <property type="entry name" value="HMG-box"/>
    <property type="match status" value="1"/>
</dbReference>
<dbReference type="AlphaFoldDB" id="A0A1E3NRS5"/>
<dbReference type="GO" id="GO:0001228">
    <property type="term" value="F:DNA-binding transcription activator activity, RNA polymerase II-specific"/>
    <property type="evidence" value="ECO:0007669"/>
    <property type="project" value="TreeGrafter"/>
</dbReference>
<feature type="DNA-binding region" description="HMG box" evidence="4">
    <location>
        <begin position="1"/>
        <end position="70"/>
    </location>
</feature>
<dbReference type="OrthoDB" id="6247875at2759"/>
<dbReference type="Gene3D" id="1.10.30.10">
    <property type="entry name" value="High mobility group box domain"/>
    <property type="match status" value="1"/>
</dbReference>
<dbReference type="GO" id="GO:0000122">
    <property type="term" value="P:negative regulation of transcription by RNA polymerase II"/>
    <property type="evidence" value="ECO:0007669"/>
    <property type="project" value="UniProtKB-ARBA"/>
</dbReference>
<reference evidence="6 7" key="1">
    <citation type="journal article" date="2016" name="Proc. Natl. Acad. Sci. U.S.A.">
        <title>Comparative genomics of biotechnologically important yeasts.</title>
        <authorList>
            <person name="Riley R."/>
            <person name="Haridas S."/>
            <person name="Wolfe K.H."/>
            <person name="Lopes M.R."/>
            <person name="Hittinger C.T."/>
            <person name="Goeker M."/>
            <person name="Salamov A.A."/>
            <person name="Wisecaver J.H."/>
            <person name="Long T.M."/>
            <person name="Calvey C.H."/>
            <person name="Aerts A.L."/>
            <person name="Barry K.W."/>
            <person name="Choi C."/>
            <person name="Clum A."/>
            <person name="Coughlan A.Y."/>
            <person name="Deshpande S."/>
            <person name="Douglass A.P."/>
            <person name="Hanson S.J."/>
            <person name="Klenk H.-P."/>
            <person name="LaButti K.M."/>
            <person name="Lapidus A."/>
            <person name="Lindquist E.A."/>
            <person name="Lipzen A.M."/>
            <person name="Meier-Kolthoff J.P."/>
            <person name="Ohm R.A."/>
            <person name="Otillar R.P."/>
            <person name="Pangilinan J.L."/>
            <person name="Peng Y."/>
            <person name="Rokas A."/>
            <person name="Rosa C.A."/>
            <person name="Scheuner C."/>
            <person name="Sibirny A.A."/>
            <person name="Slot J.C."/>
            <person name="Stielow J.B."/>
            <person name="Sun H."/>
            <person name="Kurtzman C.P."/>
            <person name="Blackwell M."/>
            <person name="Grigoriev I.V."/>
            <person name="Jeffries T.W."/>
        </authorList>
    </citation>
    <scope>NUCLEOTIDE SEQUENCE [LARGE SCALE GENOMIC DNA]</scope>
    <source>
        <strain evidence="6 7">NRRL Y-2026</strain>
    </source>
</reference>
<dbReference type="InterPro" id="IPR009071">
    <property type="entry name" value="HMG_box_dom"/>
</dbReference>
<dbReference type="RefSeq" id="XP_019019376.1">
    <property type="nucleotide sequence ID" value="XM_019162171.1"/>
</dbReference>
<evidence type="ECO:0000313" key="6">
    <source>
        <dbReference type="EMBL" id="ODQ48263.1"/>
    </source>
</evidence>
<dbReference type="GO" id="GO:0000978">
    <property type="term" value="F:RNA polymerase II cis-regulatory region sequence-specific DNA binding"/>
    <property type="evidence" value="ECO:0007669"/>
    <property type="project" value="TreeGrafter"/>
</dbReference>
<sequence length="79" mass="9527">IPRPRNAFILFRQKHHLALIEEGNQVKSNPEVSKELGRRWRALEPAEKDYWNNLAEEEKRLHAEKYPGYKYTPKRNNKK</sequence>
<name>A0A1E3NRS5_9ASCO</name>
<dbReference type="GeneID" id="30178858"/>
<keyword evidence="7" id="KW-1185">Reference proteome</keyword>
<dbReference type="PANTHER" id="PTHR10270:SF161">
    <property type="entry name" value="SEX-DETERMINING REGION Y PROTEIN"/>
    <property type="match status" value="1"/>
</dbReference>
<gene>
    <name evidence="6" type="ORF">PICMEDRAFT_20727</name>
</gene>
<proteinExistence type="predicted"/>
<dbReference type="STRING" id="763406.A0A1E3NRS5"/>
<evidence type="ECO:0000256" key="3">
    <source>
        <dbReference type="ARBA" id="ARBA00023163"/>
    </source>
</evidence>
<feature type="non-terminal residue" evidence="6">
    <location>
        <position position="1"/>
    </location>
</feature>
<dbReference type="PROSITE" id="PS50118">
    <property type="entry name" value="HMG_BOX_2"/>
    <property type="match status" value="1"/>
</dbReference>
<dbReference type="SMART" id="SM00398">
    <property type="entry name" value="HMG"/>
    <property type="match status" value="1"/>
</dbReference>
<evidence type="ECO:0000259" key="5">
    <source>
        <dbReference type="PROSITE" id="PS50118"/>
    </source>
</evidence>
<feature type="domain" description="HMG box" evidence="5">
    <location>
        <begin position="1"/>
        <end position="70"/>
    </location>
</feature>
<keyword evidence="2 4" id="KW-0238">DNA-binding</keyword>
<dbReference type="GO" id="GO:0005634">
    <property type="term" value="C:nucleus"/>
    <property type="evidence" value="ECO:0007669"/>
    <property type="project" value="UniProtKB-UniRule"/>
</dbReference>
<evidence type="ECO:0000256" key="2">
    <source>
        <dbReference type="ARBA" id="ARBA00023125"/>
    </source>
</evidence>
<keyword evidence="3" id="KW-0804">Transcription</keyword>
<dbReference type="Proteomes" id="UP000094455">
    <property type="component" value="Unassembled WGS sequence"/>
</dbReference>
<evidence type="ECO:0000313" key="7">
    <source>
        <dbReference type="Proteomes" id="UP000094455"/>
    </source>
</evidence>